<dbReference type="Proteomes" id="UP000094527">
    <property type="component" value="Unassembled WGS sequence"/>
</dbReference>
<dbReference type="PROSITE" id="PS01357">
    <property type="entry name" value="ZF_ZZ_1"/>
    <property type="match status" value="1"/>
</dbReference>
<dbReference type="PANTHER" id="PTHR10315:SF117">
    <property type="entry name" value="RING-TYPE E3 UBIQUITIN TRANSFERASE"/>
    <property type="match status" value="1"/>
</dbReference>
<dbReference type="InterPro" id="IPR043145">
    <property type="entry name" value="Znf_ZZ_sf"/>
</dbReference>
<evidence type="ECO:0000256" key="4">
    <source>
        <dbReference type="PROSITE-ProRule" id="PRU00228"/>
    </source>
</evidence>
<dbReference type="Pfam" id="PF21362">
    <property type="entry name" value="Sina_RING"/>
    <property type="match status" value="1"/>
</dbReference>
<evidence type="ECO:0000256" key="3">
    <source>
        <dbReference type="ARBA" id="ARBA00022833"/>
    </source>
</evidence>
<evidence type="ECO:0000313" key="7">
    <source>
        <dbReference type="EMBL" id="ODM92658.1"/>
    </source>
</evidence>
<proteinExistence type="predicted"/>
<keyword evidence="3" id="KW-0862">Zinc</keyword>
<keyword evidence="2 4" id="KW-0863">Zinc-finger</keyword>
<keyword evidence="1" id="KW-0479">Metal-binding</keyword>
<dbReference type="OrthoDB" id="441278at2759"/>
<dbReference type="InterPro" id="IPR052088">
    <property type="entry name" value="E3_ubiquitin-ligase_SINA"/>
</dbReference>
<evidence type="ECO:0000256" key="2">
    <source>
        <dbReference type="ARBA" id="ARBA00022771"/>
    </source>
</evidence>
<dbReference type="Gene3D" id="3.30.40.10">
    <property type="entry name" value="Zinc/RING finger domain, C3HC4 (zinc finger)"/>
    <property type="match status" value="1"/>
</dbReference>
<reference evidence="7 8" key="1">
    <citation type="journal article" date="2016" name="Genome Biol. Evol.">
        <title>Gene Family Evolution Reflects Adaptation to Soil Environmental Stressors in the Genome of the Collembolan Orchesella cincta.</title>
        <authorList>
            <person name="Faddeeva-Vakhrusheva A."/>
            <person name="Derks M.F."/>
            <person name="Anvar S.Y."/>
            <person name="Agamennone V."/>
            <person name="Suring W."/>
            <person name="Smit S."/>
            <person name="van Straalen N.M."/>
            <person name="Roelofs D."/>
        </authorList>
    </citation>
    <scope>NUCLEOTIDE SEQUENCE [LARGE SCALE GENOMIC DNA]</scope>
    <source>
        <tissue evidence="7">Mixed pool</tissue>
    </source>
</reference>
<comment type="caution">
    <text evidence="7">The sequence shown here is derived from an EMBL/GenBank/DDBJ whole genome shotgun (WGS) entry which is preliminary data.</text>
</comment>
<dbReference type="UniPathway" id="UPA00143"/>
<evidence type="ECO:0000259" key="5">
    <source>
        <dbReference type="PROSITE" id="PS50089"/>
    </source>
</evidence>
<dbReference type="GO" id="GO:0016567">
    <property type="term" value="P:protein ubiquitination"/>
    <property type="evidence" value="ECO:0007669"/>
    <property type="project" value="UniProtKB-UniPathway"/>
</dbReference>
<dbReference type="Pfam" id="PF00569">
    <property type="entry name" value="ZZ"/>
    <property type="match status" value="1"/>
</dbReference>
<dbReference type="InterPro" id="IPR013083">
    <property type="entry name" value="Znf_RING/FYVE/PHD"/>
</dbReference>
<dbReference type="InterPro" id="IPR001841">
    <property type="entry name" value="Znf_RING"/>
</dbReference>
<dbReference type="InterPro" id="IPR049548">
    <property type="entry name" value="Sina-like_RING"/>
</dbReference>
<dbReference type="AlphaFoldDB" id="A0A1D2MI29"/>
<accession>A0A1D2MI29</accession>
<gene>
    <name evidence="7" type="ORF">Ocin01_14018</name>
</gene>
<dbReference type="SUPFAM" id="SSF57850">
    <property type="entry name" value="RING/U-box"/>
    <property type="match status" value="2"/>
</dbReference>
<dbReference type="InterPro" id="IPR000433">
    <property type="entry name" value="Znf_ZZ"/>
</dbReference>
<dbReference type="GO" id="GO:0008270">
    <property type="term" value="F:zinc ion binding"/>
    <property type="evidence" value="ECO:0007669"/>
    <property type="project" value="UniProtKB-KW"/>
</dbReference>
<dbReference type="SMART" id="SM00291">
    <property type="entry name" value="ZnF_ZZ"/>
    <property type="match status" value="1"/>
</dbReference>
<dbReference type="GO" id="GO:0005737">
    <property type="term" value="C:cytoplasm"/>
    <property type="evidence" value="ECO:0007669"/>
    <property type="project" value="TreeGrafter"/>
</dbReference>
<name>A0A1D2MI29_ORCCI</name>
<organism evidence="7 8">
    <name type="scientific">Orchesella cincta</name>
    <name type="common">Springtail</name>
    <name type="synonym">Podura cincta</name>
    <dbReference type="NCBI Taxonomy" id="48709"/>
    <lineage>
        <taxon>Eukaryota</taxon>
        <taxon>Metazoa</taxon>
        <taxon>Ecdysozoa</taxon>
        <taxon>Arthropoda</taxon>
        <taxon>Hexapoda</taxon>
        <taxon>Collembola</taxon>
        <taxon>Entomobryomorpha</taxon>
        <taxon>Entomobryoidea</taxon>
        <taxon>Orchesellidae</taxon>
        <taxon>Orchesellinae</taxon>
        <taxon>Orchesella</taxon>
    </lineage>
</organism>
<feature type="domain" description="RING-type" evidence="5">
    <location>
        <begin position="8"/>
        <end position="43"/>
    </location>
</feature>
<evidence type="ECO:0000313" key="8">
    <source>
        <dbReference type="Proteomes" id="UP000094527"/>
    </source>
</evidence>
<dbReference type="PANTHER" id="PTHR10315">
    <property type="entry name" value="E3 UBIQUITIN PROTEIN LIGASE SIAH"/>
    <property type="match status" value="1"/>
</dbReference>
<feature type="domain" description="ZZ-type" evidence="6">
    <location>
        <begin position="302"/>
        <end position="353"/>
    </location>
</feature>
<dbReference type="PROSITE" id="PS50135">
    <property type="entry name" value="ZF_ZZ_2"/>
    <property type="match status" value="1"/>
</dbReference>
<sequence length="379" mass="43393">MDDEHQKCPICMDIPEKEIYQCVGGHIICHICIANLSTCPQCREPYGAKKIRNRILEQILDKQTFDCLHVEGGCVEKLKRQELLKHAVICPQKPIFLCKILGYHNCNFQVHPSDRKRIVQHFKKRHSAQIKSTNKFCLWHADFGVATEALKDREWNPILLTLNNQWCKDSVFMIAGFFDSTRKSVSWRCIQLCGNDEPNYEVEFTMVQEQEKIPLFKWTVPVSNLNSPAQKLGVKYVEIPLSDIHSSLGKISKIPIQVVVQPSNLFEKPGIIKKPVEVWTYSSEAKSADKPQGVENNQQEVHATIECLLCEQNPILGKRYKCLQCYEFNLCENCKSLGVHDYHIFATISTPRQGEVLESVFPQICQQLELASITAGVYD</sequence>
<dbReference type="GO" id="GO:0061630">
    <property type="term" value="F:ubiquitin protein ligase activity"/>
    <property type="evidence" value="ECO:0007669"/>
    <property type="project" value="TreeGrafter"/>
</dbReference>
<keyword evidence="8" id="KW-1185">Reference proteome</keyword>
<evidence type="ECO:0000259" key="6">
    <source>
        <dbReference type="PROSITE" id="PS50135"/>
    </source>
</evidence>
<dbReference type="EMBL" id="LJIJ01001178">
    <property type="protein sequence ID" value="ODM92658.1"/>
    <property type="molecule type" value="Genomic_DNA"/>
</dbReference>
<dbReference type="STRING" id="48709.A0A1D2MI29"/>
<evidence type="ECO:0000256" key="1">
    <source>
        <dbReference type="ARBA" id="ARBA00022723"/>
    </source>
</evidence>
<dbReference type="SUPFAM" id="SSF49599">
    <property type="entry name" value="TRAF domain-like"/>
    <property type="match status" value="1"/>
</dbReference>
<dbReference type="Gene3D" id="3.30.60.90">
    <property type="match status" value="1"/>
</dbReference>
<dbReference type="PROSITE" id="PS50089">
    <property type="entry name" value="ZF_RING_2"/>
    <property type="match status" value="1"/>
</dbReference>
<protein>
    <submittedName>
        <fullName evidence="7">E3 ubiquitin-protein ligase sina</fullName>
    </submittedName>
</protein>